<dbReference type="NCBIfam" id="TIGR03598">
    <property type="entry name" value="GTPase_YsxC"/>
    <property type="match status" value="1"/>
</dbReference>
<dbReference type="CDD" id="cd01876">
    <property type="entry name" value="YihA_EngB"/>
    <property type="match status" value="1"/>
</dbReference>
<accession>A0A9P5VL97</accession>
<dbReference type="AlphaFoldDB" id="A0A9P5VL97"/>
<dbReference type="SUPFAM" id="SSF52540">
    <property type="entry name" value="P-loop containing nucleoside triphosphate hydrolases"/>
    <property type="match status" value="1"/>
</dbReference>
<dbReference type="InterPro" id="IPR019987">
    <property type="entry name" value="GTP-bd_ribosome_bio_YsxC"/>
</dbReference>
<evidence type="ECO:0000256" key="7">
    <source>
        <dbReference type="ARBA" id="ARBA00023134"/>
    </source>
</evidence>
<dbReference type="PROSITE" id="PS51706">
    <property type="entry name" value="G_ENGB"/>
    <property type="match status" value="1"/>
</dbReference>
<feature type="region of interest" description="Disordered" evidence="8">
    <location>
        <begin position="79"/>
        <end position="130"/>
    </location>
</feature>
<dbReference type="Gene3D" id="3.40.50.300">
    <property type="entry name" value="P-loop containing nucleotide triphosphate hydrolases"/>
    <property type="match status" value="1"/>
</dbReference>
<evidence type="ECO:0000256" key="2">
    <source>
        <dbReference type="ARBA" id="ARBA00009638"/>
    </source>
</evidence>
<dbReference type="InterPro" id="IPR030393">
    <property type="entry name" value="G_ENGB_dom"/>
</dbReference>
<evidence type="ECO:0000256" key="1">
    <source>
        <dbReference type="ARBA" id="ARBA00001946"/>
    </source>
</evidence>
<dbReference type="InterPro" id="IPR006073">
    <property type="entry name" value="GTP-bd"/>
</dbReference>
<dbReference type="PANTHER" id="PTHR46498:SF1">
    <property type="entry name" value="GTP-BINDING PROTEIN 8"/>
    <property type="match status" value="1"/>
</dbReference>
<comment type="similarity">
    <text evidence="2">Belongs to the TRAFAC class TrmE-Era-EngA-EngB-Septin-like GTPase superfamily. EngB GTPase family.</text>
</comment>
<dbReference type="HAMAP" id="MF_00321">
    <property type="entry name" value="GTPase_EngB"/>
    <property type="match status" value="1"/>
</dbReference>
<keyword evidence="6" id="KW-0460">Magnesium</keyword>
<evidence type="ECO:0000256" key="6">
    <source>
        <dbReference type="ARBA" id="ARBA00022842"/>
    </source>
</evidence>
<keyword evidence="5" id="KW-0547">Nucleotide-binding</keyword>
<keyword evidence="4" id="KW-0479">Metal-binding</keyword>
<name>A0A9P5VL97_9FUNG</name>
<dbReference type="GO" id="GO:0046872">
    <property type="term" value="F:metal ion binding"/>
    <property type="evidence" value="ECO:0007669"/>
    <property type="project" value="UniProtKB-KW"/>
</dbReference>
<dbReference type="PANTHER" id="PTHR46498">
    <property type="entry name" value="GTP-BINDING PROTEIN 8"/>
    <property type="match status" value="1"/>
</dbReference>
<dbReference type="InterPro" id="IPR027417">
    <property type="entry name" value="P-loop_NTPase"/>
</dbReference>
<dbReference type="Proteomes" id="UP000696485">
    <property type="component" value="Unassembled WGS sequence"/>
</dbReference>
<evidence type="ECO:0000256" key="5">
    <source>
        <dbReference type="ARBA" id="ARBA00022741"/>
    </source>
</evidence>
<evidence type="ECO:0000259" key="9">
    <source>
        <dbReference type="PROSITE" id="PS51706"/>
    </source>
</evidence>
<comment type="caution">
    <text evidence="10">The sequence shown here is derived from an EMBL/GenBank/DDBJ whole genome shotgun (WGS) entry which is preliminary data.</text>
</comment>
<reference evidence="10" key="1">
    <citation type="journal article" date="2020" name="Fungal Divers.">
        <title>Resolving the Mortierellaceae phylogeny through synthesis of multi-gene phylogenetics and phylogenomics.</title>
        <authorList>
            <person name="Vandepol N."/>
            <person name="Liber J."/>
            <person name="Desiro A."/>
            <person name="Na H."/>
            <person name="Kennedy M."/>
            <person name="Barry K."/>
            <person name="Grigoriev I.V."/>
            <person name="Miller A.N."/>
            <person name="O'Donnell K."/>
            <person name="Stajich J.E."/>
            <person name="Bonito G."/>
        </authorList>
    </citation>
    <scope>NUCLEOTIDE SEQUENCE</scope>
    <source>
        <strain evidence="10">NVP1</strain>
    </source>
</reference>
<protein>
    <recommendedName>
        <fullName evidence="3">GTP-binding protein 8</fullName>
    </recommendedName>
</protein>
<dbReference type="GO" id="GO:0005739">
    <property type="term" value="C:mitochondrion"/>
    <property type="evidence" value="ECO:0007669"/>
    <property type="project" value="TreeGrafter"/>
</dbReference>
<dbReference type="EMBL" id="JAAAUY010000358">
    <property type="protein sequence ID" value="KAF9330965.1"/>
    <property type="molecule type" value="Genomic_DNA"/>
</dbReference>
<evidence type="ECO:0000256" key="4">
    <source>
        <dbReference type="ARBA" id="ARBA00022723"/>
    </source>
</evidence>
<keyword evidence="11" id="KW-1185">Reference proteome</keyword>
<gene>
    <name evidence="10" type="ORF">BG006_006132</name>
</gene>
<organism evidence="10 11">
    <name type="scientific">Podila minutissima</name>
    <dbReference type="NCBI Taxonomy" id="64525"/>
    <lineage>
        <taxon>Eukaryota</taxon>
        <taxon>Fungi</taxon>
        <taxon>Fungi incertae sedis</taxon>
        <taxon>Mucoromycota</taxon>
        <taxon>Mortierellomycotina</taxon>
        <taxon>Mortierellomycetes</taxon>
        <taxon>Mortierellales</taxon>
        <taxon>Mortierellaceae</taxon>
        <taxon>Podila</taxon>
    </lineage>
</organism>
<keyword evidence="7" id="KW-0342">GTP-binding</keyword>
<evidence type="ECO:0000313" key="10">
    <source>
        <dbReference type="EMBL" id="KAF9330965.1"/>
    </source>
</evidence>
<dbReference type="GO" id="GO:0005525">
    <property type="term" value="F:GTP binding"/>
    <property type="evidence" value="ECO:0007669"/>
    <property type="project" value="UniProtKB-KW"/>
</dbReference>
<evidence type="ECO:0000256" key="8">
    <source>
        <dbReference type="SAM" id="MobiDB-lite"/>
    </source>
</evidence>
<dbReference type="Pfam" id="PF01926">
    <property type="entry name" value="MMR_HSR1"/>
    <property type="match status" value="1"/>
</dbReference>
<feature type="domain" description="EngB-type G" evidence="9">
    <location>
        <begin position="178"/>
        <end position="349"/>
    </location>
</feature>
<dbReference type="InterPro" id="IPR052279">
    <property type="entry name" value="EngB_GTPase"/>
</dbReference>
<proteinExistence type="inferred from homology"/>
<evidence type="ECO:0000313" key="11">
    <source>
        <dbReference type="Proteomes" id="UP000696485"/>
    </source>
</evidence>
<comment type="cofactor">
    <cofactor evidence="1">
        <name>Mg(2+)</name>
        <dbReference type="ChEBI" id="CHEBI:18420"/>
    </cofactor>
</comment>
<sequence length="351" mass="38797">MASASRTWAWARSLRTCCSAPASQPTHHTLVRSLRTRAITRKRVIDNPQIERTLDHISEVAPKSHDAPLDPPIQVQLATPISRPPSRYVHKGFPPEPRKSRPITSSPNSSPPSPTTSKKQEAKQAEKTTEKFPRKLAAFPFVPGATSSELAKAHKFFFLPADFVKSATNMDMIPDNTLIPEVAFIGRSNIGKSSLINGLVNRNGLVKTSSKPGHTRMMNFFKVGDKLSLVDMPGYGWKSRDEWGGMILDYLKTRKNLRRIYILVDPSHGLKESDQQIMKLLDSSGLSYQVVLTKIDRLSKTKFSAAKAEIEAELVKDAICCFPMVLGVSSKNKDGLDVLRAAIVKAGQLAL</sequence>
<feature type="compositionally biased region" description="Basic and acidic residues" evidence="8">
    <location>
        <begin position="118"/>
        <end position="130"/>
    </location>
</feature>
<evidence type="ECO:0000256" key="3">
    <source>
        <dbReference type="ARBA" id="ARBA00015370"/>
    </source>
</evidence>